<evidence type="ECO:0000313" key="4">
    <source>
        <dbReference type="Proteomes" id="UP001054252"/>
    </source>
</evidence>
<comment type="caution">
    <text evidence="3">The sequence shown here is derived from an EMBL/GenBank/DDBJ whole genome shotgun (WGS) entry which is preliminary data.</text>
</comment>
<evidence type="ECO:0000256" key="1">
    <source>
        <dbReference type="SAM" id="Coils"/>
    </source>
</evidence>
<dbReference type="Proteomes" id="UP001054252">
    <property type="component" value="Unassembled WGS sequence"/>
</dbReference>
<proteinExistence type="predicted"/>
<name>A0AAV5JGL6_9ROSI</name>
<evidence type="ECO:0000256" key="2">
    <source>
        <dbReference type="SAM" id="MobiDB-lite"/>
    </source>
</evidence>
<dbReference type="EMBL" id="BPVZ01000034">
    <property type="protein sequence ID" value="GKV11611.1"/>
    <property type="molecule type" value="Genomic_DNA"/>
</dbReference>
<keyword evidence="4" id="KW-1185">Reference proteome</keyword>
<organism evidence="3 4">
    <name type="scientific">Rubroshorea leprosula</name>
    <dbReference type="NCBI Taxonomy" id="152421"/>
    <lineage>
        <taxon>Eukaryota</taxon>
        <taxon>Viridiplantae</taxon>
        <taxon>Streptophyta</taxon>
        <taxon>Embryophyta</taxon>
        <taxon>Tracheophyta</taxon>
        <taxon>Spermatophyta</taxon>
        <taxon>Magnoliopsida</taxon>
        <taxon>eudicotyledons</taxon>
        <taxon>Gunneridae</taxon>
        <taxon>Pentapetalae</taxon>
        <taxon>rosids</taxon>
        <taxon>malvids</taxon>
        <taxon>Malvales</taxon>
        <taxon>Dipterocarpaceae</taxon>
        <taxon>Rubroshorea</taxon>
    </lineage>
</organism>
<feature type="region of interest" description="Disordered" evidence="2">
    <location>
        <begin position="349"/>
        <end position="412"/>
    </location>
</feature>
<dbReference type="AlphaFoldDB" id="A0AAV5JGL6"/>
<feature type="compositionally biased region" description="Basic residues" evidence="2">
    <location>
        <begin position="13"/>
        <end position="23"/>
    </location>
</feature>
<reference evidence="3 4" key="1">
    <citation type="journal article" date="2021" name="Commun. Biol.">
        <title>The genome of Shorea leprosula (Dipterocarpaceae) highlights the ecological relevance of drought in aseasonal tropical rainforests.</title>
        <authorList>
            <person name="Ng K.K.S."/>
            <person name="Kobayashi M.J."/>
            <person name="Fawcett J.A."/>
            <person name="Hatakeyama M."/>
            <person name="Paape T."/>
            <person name="Ng C.H."/>
            <person name="Ang C.C."/>
            <person name="Tnah L.H."/>
            <person name="Lee C.T."/>
            <person name="Nishiyama T."/>
            <person name="Sese J."/>
            <person name="O'Brien M.J."/>
            <person name="Copetti D."/>
            <person name="Mohd Noor M.I."/>
            <person name="Ong R.C."/>
            <person name="Putra M."/>
            <person name="Sireger I.Z."/>
            <person name="Indrioko S."/>
            <person name="Kosugi Y."/>
            <person name="Izuno A."/>
            <person name="Isagi Y."/>
            <person name="Lee S.L."/>
            <person name="Shimizu K.K."/>
        </authorList>
    </citation>
    <scope>NUCLEOTIDE SEQUENCE [LARGE SCALE GENOMIC DNA]</scope>
    <source>
        <strain evidence="3">214</strain>
    </source>
</reference>
<feature type="region of interest" description="Disordered" evidence="2">
    <location>
        <begin position="1"/>
        <end position="44"/>
    </location>
</feature>
<evidence type="ECO:0000313" key="3">
    <source>
        <dbReference type="EMBL" id="GKV11611.1"/>
    </source>
</evidence>
<protein>
    <submittedName>
        <fullName evidence="3">Uncharacterized protein</fullName>
    </submittedName>
</protein>
<feature type="compositionally biased region" description="Basic and acidic residues" evidence="2">
    <location>
        <begin position="27"/>
        <end position="44"/>
    </location>
</feature>
<feature type="coiled-coil region" evidence="1">
    <location>
        <begin position="153"/>
        <end position="224"/>
    </location>
</feature>
<sequence>MNQFLNTAGGKAIPKKPRKKSRTSAKQVDEGRTERERVVEEERGTEVLEFVPQPPPVELDPGLRRLEEGAEVRAPSKGKGPISTAVPQSSLFEAKNVMGARWFINNTFPEVDKRHAQEETLRYGGASVVKHVLESASWVNGLAQEFRKGVKERALLQRQCDQLQKEKEELEKKNKNLQESLDEVVPTVRQLKQERASLSTKLGFEESKRKISESEREAQAKELKLTKEAFLELKRNVQTLVHNGMKEHISNFISSSSLDNIVNLYRLPTAIIAFTDCRKKVKAAYPEVDVTKITFGEQEGGVEEDGESMSADFRPQIKLRWEDDADRRTVFPPQFDFEFVVVGDEEAEVEGDEMEARVEEAEVGESQLAPEVEIHPVPSDDEQPLLSDEQQPRQPPLPTEEELMEPPPPAEN</sequence>
<keyword evidence="1" id="KW-0175">Coiled coil</keyword>
<accession>A0AAV5JGL6</accession>
<gene>
    <name evidence="3" type="ORF">SLEP1_g22853</name>
</gene>